<dbReference type="SUPFAM" id="SSF53187">
    <property type="entry name" value="Zn-dependent exopeptidases"/>
    <property type="match status" value="1"/>
</dbReference>
<dbReference type="PANTHER" id="PTHR30404:SF0">
    <property type="entry name" value="N-ACETYLMURAMOYL-L-ALANINE AMIDASE AMIC"/>
    <property type="match status" value="1"/>
</dbReference>
<dbReference type="CDD" id="cd02696">
    <property type="entry name" value="MurNAc-LAA"/>
    <property type="match status" value="1"/>
</dbReference>
<dbReference type="Pfam" id="PF01520">
    <property type="entry name" value="Amidase_3"/>
    <property type="match status" value="1"/>
</dbReference>
<dbReference type="SMART" id="SM00646">
    <property type="entry name" value="Ami_3"/>
    <property type="match status" value="1"/>
</dbReference>
<dbReference type="InterPro" id="IPR013486">
    <property type="entry name" value="SpoIID/LytB"/>
</dbReference>
<name>A0A410Q992_9FIRM</name>
<dbReference type="InterPro" id="IPR013693">
    <property type="entry name" value="SpoIID/LytB_N"/>
</dbReference>
<dbReference type="RefSeq" id="WP_128751887.1">
    <property type="nucleotide sequence ID" value="NZ_CP035282.1"/>
</dbReference>
<protein>
    <submittedName>
        <fullName evidence="3">N-acetylmuramoyl-L-alanine amidase</fullName>
    </submittedName>
</protein>
<dbReference type="KEGG" id="spoa:EQM13_02720"/>
<dbReference type="EMBL" id="CP035282">
    <property type="protein sequence ID" value="QAT60565.1"/>
    <property type="molecule type" value="Genomic_DNA"/>
</dbReference>
<dbReference type="PANTHER" id="PTHR30404">
    <property type="entry name" value="N-ACETYLMURAMOYL-L-ALANINE AMIDASE"/>
    <property type="match status" value="1"/>
</dbReference>
<feature type="domain" description="MurNAc-LAA" evidence="2">
    <location>
        <begin position="358"/>
        <end position="468"/>
    </location>
</feature>
<accession>A0A410Q992</accession>
<sequence length="478" mass="55470">MEDYFFVRYFDVENNERVDKPLEEVVKILLPSQINIDFHVEALKAQAIILRTNIIRKSIKLGGKGCDKHEGVDFCRSSHCYSFSYLEDYKDLWKDKYDENIKKIETAVKETEGLALTFNGKPILAEYHETCGGSTQNSENVIKSNVVYLRKVLCENCKYSANWESYKDFNLEDLEKIFNTTFSKEALSDKGQIEGFLEGIERDENGRVLSIDVNGEKYEGNFIVEKLKLNSNKFSIHPLTIRFITRGKGHGLGFCQYGGNQMAKEGKSFNDILEYYYTGIKIDKYPLPCIKYPLYGKIIVIDPGHGGKDFGHVGNLGFKEKDITLNISKEIKEVLENYGAKVYLTREKDEEVLLIKRAEITNNIKPDFFLSFHMDYTANSEGKGCKIYYYRKDEESKKLGTIFLDNLEKKLSVVNKNIREGNFYLLKYINVSSLIIEIGYLSNIEEEKRYMDEEYIKKLANVICESFLEYYEYYFLCS</sequence>
<dbReference type="Proteomes" id="UP000287969">
    <property type="component" value="Chromosome"/>
</dbReference>
<keyword evidence="1" id="KW-0378">Hydrolase</keyword>
<evidence type="ECO:0000313" key="3">
    <source>
        <dbReference type="EMBL" id="QAT60565.1"/>
    </source>
</evidence>
<proteinExistence type="predicted"/>
<reference evidence="4" key="1">
    <citation type="submission" date="2019-01" db="EMBL/GenBank/DDBJ databases">
        <title>Draft genomes of a novel of Sporanaerobacter strains.</title>
        <authorList>
            <person name="Ma S."/>
        </authorList>
    </citation>
    <scope>NUCLEOTIDE SEQUENCE [LARGE SCALE GENOMIC DNA]</scope>
    <source>
        <strain evidence="4">NJN-17</strain>
    </source>
</reference>
<evidence type="ECO:0000313" key="4">
    <source>
        <dbReference type="Proteomes" id="UP000287969"/>
    </source>
</evidence>
<dbReference type="Pfam" id="PF08486">
    <property type="entry name" value="SpoIID"/>
    <property type="match status" value="1"/>
</dbReference>
<dbReference type="OrthoDB" id="9794671at2"/>
<dbReference type="GO" id="GO:0008745">
    <property type="term" value="F:N-acetylmuramoyl-L-alanine amidase activity"/>
    <property type="evidence" value="ECO:0007669"/>
    <property type="project" value="InterPro"/>
</dbReference>
<organism evidence="3 4">
    <name type="scientific">Acidilutibacter cellobiosedens</name>
    <dbReference type="NCBI Taxonomy" id="2507161"/>
    <lineage>
        <taxon>Bacteria</taxon>
        <taxon>Bacillati</taxon>
        <taxon>Bacillota</taxon>
        <taxon>Tissierellia</taxon>
        <taxon>Tissierellales</taxon>
        <taxon>Acidilutibacteraceae</taxon>
        <taxon>Acidilutibacter</taxon>
    </lineage>
</organism>
<dbReference type="NCBIfam" id="TIGR02669">
    <property type="entry name" value="SpoIID_LytB"/>
    <property type="match status" value="1"/>
</dbReference>
<dbReference type="AlphaFoldDB" id="A0A410Q992"/>
<keyword evidence="4" id="KW-1185">Reference proteome</keyword>
<gene>
    <name evidence="3" type="ORF">EQM13_02720</name>
</gene>
<dbReference type="InterPro" id="IPR002508">
    <property type="entry name" value="MurNAc-LAA_cat"/>
</dbReference>
<dbReference type="GO" id="GO:0030288">
    <property type="term" value="C:outer membrane-bounded periplasmic space"/>
    <property type="evidence" value="ECO:0007669"/>
    <property type="project" value="TreeGrafter"/>
</dbReference>
<evidence type="ECO:0000259" key="2">
    <source>
        <dbReference type="SMART" id="SM00646"/>
    </source>
</evidence>
<dbReference type="Gene3D" id="3.40.630.40">
    <property type="entry name" value="Zn-dependent exopeptidases"/>
    <property type="match status" value="1"/>
</dbReference>
<dbReference type="InterPro" id="IPR050695">
    <property type="entry name" value="N-acetylmuramoyl_amidase_3"/>
</dbReference>
<dbReference type="GO" id="GO:0009253">
    <property type="term" value="P:peptidoglycan catabolic process"/>
    <property type="evidence" value="ECO:0007669"/>
    <property type="project" value="InterPro"/>
</dbReference>
<evidence type="ECO:0000256" key="1">
    <source>
        <dbReference type="ARBA" id="ARBA00022801"/>
    </source>
</evidence>
<dbReference type="GO" id="GO:0030435">
    <property type="term" value="P:sporulation resulting in formation of a cellular spore"/>
    <property type="evidence" value="ECO:0007669"/>
    <property type="project" value="InterPro"/>
</dbReference>